<dbReference type="GO" id="GO:0005739">
    <property type="term" value="C:mitochondrion"/>
    <property type="evidence" value="ECO:0007669"/>
    <property type="project" value="TreeGrafter"/>
</dbReference>
<reference evidence="2 3" key="1">
    <citation type="submission" date="2023-10" db="EMBL/GenBank/DDBJ databases">
        <title>Genomes of two closely related lineages of the louse Polyplax serrata with different host specificities.</title>
        <authorList>
            <person name="Martinu J."/>
            <person name="Tarabai H."/>
            <person name="Stefka J."/>
            <person name="Hypsa V."/>
        </authorList>
    </citation>
    <scope>NUCLEOTIDE SEQUENCE [LARGE SCALE GENOMIC DNA]</scope>
    <source>
        <strain evidence="2">HR10_N</strain>
    </source>
</reference>
<proteinExistence type="predicted"/>
<dbReference type="GO" id="GO:0006083">
    <property type="term" value="P:acetate metabolic process"/>
    <property type="evidence" value="ECO:0007669"/>
    <property type="project" value="InterPro"/>
</dbReference>
<dbReference type="InterPro" id="IPR037171">
    <property type="entry name" value="NagB/RpiA_transferase-like"/>
</dbReference>
<comment type="caution">
    <text evidence="2">The sequence shown here is derived from an EMBL/GenBank/DDBJ whole genome shotgun (WGS) entry which is preliminary data.</text>
</comment>
<dbReference type="Gene3D" id="3.40.1080.20">
    <property type="entry name" value="Acetyl-CoA hydrolase/transferase C-terminal domain"/>
    <property type="match status" value="2"/>
</dbReference>
<dbReference type="InterPro" id="IPR038460">
    <property type="entry name" value="AcetylCoA_hyd_C_sf"/>
</dbReference>
<protein>
    <recommendedName>
        <fullName evidence="1">Acetyl-CoA hydrolase/transferase C-terminal domain-containing protein</fullName>
    </recommendedName>
</protein>
<dbReference type="EMBL" id="JAWJWE010000006">
    <property type="protein sequence ID" value="KAK6633027.1"/>
    <property type="molecule type" value="Genomic_DNA"/>
</dbReference>
<dbReference type="Pfam" id="PF13336">
    <property type="entry name" value="AcetylCoA_hyd_C"/>
    <property type="match status" value="2"/>
</dbReference>
<evidence type="ECO:0000313" key="2">
    <source>
        <dbReference type="EMBL" id="KAK6633027.1"/>
    </source>
</evidence>
<evidence type="ECO:0000259" key="1">
    <source>
        <dbReference type="Pfam" id="PF13336"/>
    </source>
</evidence>
<dbReference type="SUPFAM" id="SSF100950">
    <property type="entry name" value="NagB/RpiA/CoA transferase-like"/>
    <property type="match status" value="1"/>
</dbReference>
<evidence type="ECO:0000313" key="3">
    <source>
        <dbReference type="Proteomes" id="UP001372834"/>
    </source>
</evidence>
<dbReference type="GO" id="GO:0008775">
    <property type="term" value="F:acetate CoA-transferase activity"/>
    <property type="evidence" value="ECO:0007669"/>
    <property type="project" value="InterPro"/>
</dbReference>
<name>A0AAN8S428_POLSC</name>
<dbReference type="InterPro" id="IPR026888">
    <property type="entry name" value="AcetylCoA_hyd_C"/>
</dbReference>
<dbReference type="PANTHER" id="PTHR21432">
    <property type="entry name" value="ACETYL-COA HYDROLASE-RELATED"/>
    <property type="match status" value="1"/>
</dbReference>
<dbReference type="PANTHER" id="PTHR21432:SF20">
    <property type="entry name" value="ACETYL-COA HYDROLASE"/>
    <property type="match status" value="1"/>
</dbReference>
<accession>A0AAN8S428</accession>
<feature type="domain" description="Acetyl-CoA hydrolase/transferase C-terminal" evidence="1">
    <location>
        <begin position="1"/>
        <end position="91"/>
    </location>
</feature>
<dbReference type="Proteomes" id="UP001372834">
    <property type="component" value="Unassembled WGS sequence"/>
</dbReference>
<gene>
    <name evidence="2" type="ORF">RUM43_012770</name>
</gene>
<organism evidence="2 3">
    <name type="scientific">Polyplax serrata</name>
    <name type="common">Common mouse louse</name>
    <dbReference type="NCBI Taxonomy" id="468196"/>
    <lineage>
        <taxon>Eukaryota</taxon>
        <taxon>Metazoa</taxon>
        <taxon>Ecdysozoa</taxon>
        <taxon>Arthropoda</taxon>
        <taxon>Hexapoda</taxon>
        <taxon>Insecta</taxon>
        <taxon>Pterygota</taxon>
        <taxon>Neoptera</taxon>
        <taxon>Paraneoptera</taxon>
        <taxon>Psocodea</taxon>
        <taxon>Troctomorpha</taxon>
        <taxon>Phthiraptera</taxon>
        <taxon>Anoplura</taxon>
        <taxon>Polyplacidae</taxon>
        <taxon>Polyplax</taxon>
    </lineage>
</organism>
<dbReference type="InterPro" id="IPR046433">
    <property type="entry name" value="ActCoA_hydro"/>
</dbReference>
<dbReference type="AlphaFoldDB" id="A0AAN8S428"/>
<feature type="domain" description="Acetyl-CoA hydrolase/transferase C-terminal" evidence="1">
    <location>
        <begin position="95"/>
        <end position="163"/>
    </location>
</feature>
<sequence>MLEVDYTNSTFVISQMPKMTAINSCIEVDLTGQVCSDSIGTRMYSGFGGQVDFIRGAAEAKDGKGKPILAFPSSTKGISKIAPYLKEGEHHKLLMIWSYFRLGTVFNCFTVLGAGVVTSRAHVGYLVTEYGIADLFGKTLRQRAYALIQIAHPDHREALERAAFERLKTMPVK</sequence>